<dbReference type="OrthoDB" id="6402609at2"/>
<evidence type="ECO:0000313" key="2">
    <source>
        <dbReference type="Proteomes" id="UP000319627"/>
    </source>
</evidence>
<proteinExistence type="predicted"/>
<dbReference type="AlphaFoldDB" id="A0A562HYY1"/>
<keyword evidence="2" id="KW-1185">Reference proteome</keyword>
<protein>
    <submittedName>
        <fullName evidence="1">Uncharacterized protein</fullName>
    </submittedName>
</protein>
<sequence>MVFEADSNTLIVSAIVDTASLATSSKVLASCLDTPSVGTAKEDRIAISGWVILKAYHPNTKILVGNKSFELNRNRPDVISTILSTSPEDSSQLMCGFLFEVSVQSGDTEFDLNFAVGEEIVPWKRIKLIDAKDDKYKAGFIFDKYIKNNLDQISSDEALFVETIAHQGHGFTIEAPDIVYFNIEQASEKPSIKPAEKSYFKIFLDLLCSRVFPDALVSSAIDHGACIIPDPFSDGISRCLESFNLTNLTILRFTTNSNEAFFIIQQATSADLVYFPNRKLAVVLMHASFELLRNAFFELAKNFSSVLRYSKNSFLNTFRGVIASFPRPHHFYYEIIHGMDVLNTSGALTNIEEIIYGLGADFYSFKNLYELNCTETVIDLKMLSKEVLEKREFVIHVGVGHKLEYDDFLLEIDAHLVNHSLKSINVETKAEIDIARSCFPLILLGVTVEKRKWVEQVDGLAEIINRVSNVFPGAGFIFDGWTSPITPTKYDENQIKQHNEVIDSIKEKISCESVKFFNIVGADSIKKIAFSRAADCFIANSVTGSLHVARFAKRPGIGHNCKAMKKILEHPYMRPHINFVSDDYIIDIEDKPVNMGSVSSEFVSYSIDPEIIIVMLFDLLKCCSVKNRLEAADLFNC</sequence>
<accession>A0A562HYY1</accession>
<name>A0A562HYY1_9GAMM</name>
<dbReference type="EMBL" id="VLKG01000015">
    <property type="protein sequence ID" value="TWH63951.1"/>
    <property type="molecule type" value="Genomic_DNA"/>
</dbReference>
<gene>
    <name evidence="1" type="ORF">LX59_02915</name>
</gene>
<comment type="caution">
    <text evidence="1">The sequence shown here is derived from an EMBL/GenBank/DDBJ whole genome shotgun (WGS) entry which is preliminary data.</text>
</comment>
<reference evidence="1 2" key="1">
    <citation type="submission" date="2019-07" db="EMBL/GenBank/DDBJ databases">
        <title>Genomic Encyclopedia of Type Strains, Phase I: the one thousand microbial genomes (KMG-I) project.</title>
        <authorList>
            <person name="Kyrpides N."/>
        </authorList>
    </citation>
    <scope>NUCLEOTIDE SEQUENCE [LARGE SCALE GENOMIC DNA]</scope>
    <source>
        <strain evidence="1 2">DSM 375</strain>
    </source>
</reference>
<dbReference type="Proteomes" id="UP000319627">
    <property type="component" value="Unassembled WGS sequence"/>
</dbReference>
<dbReference type="RefSeq" id="WP_144573152.1">
    <property type="nucleotide sequence ID" value="NZ_VLKG01000015.1"/>
</dbReference>
<evidence type="ECO:0000313" key="1">
    <source>
        <dbReference type="EMBL" id="TWH63951.1"/>
    </source>
</evidence>
<organism evidence="1 2">
    <name type="scientific">Azomonas agilis</name>
    <dbReference type="NCBI Taxonomy" id="116849"/>
    <lineage>
        <taxon>Bacteria</taxon>
        <taxon>Pseudomonadati</taxon>
        <taxon>Pseudomonadota</taxon>
        <taxon>Gammaproteobacteria</taxon>
        <taxon>Pseudomonadales</taxon>
        <taxon>Pseudomonadaceae</taxon>
        <taxon>Azomonas</taxon>
    </lineage>
</organism>